<protein>
    <submittedName>
        <fullName evidence="2">Uncharacterized protein</fullName>
    </submittedName>
</protein>
<reference evidence="2 3" key="1">
    <citation type="submission" date="2019-05" db="EMBL/GenBank/DDBJ databases">
        <authorList>
            <person name="Chen O."/>
            <person name="Gallagher B."/>
            <person name="Orman F."/>
            <person name="Rao A."/>
            <person name="Reslink M."/>
            <person name="Singh J."/>
            <person name="Kukkillaya M."/>
            <person name="Garlena R.A."/>
            <person name="Russell D.A."/>
            <person name="Jacobs-Sera D."/>
            <person name="Hatfull G.F."/>
        </authorList>
    </citation>
    <scope>NUCLEOTIDE SEQUENCE [LARGE SCALE GENOMIC DNA]</scope>
</reference>
<feature type="compositionally biased region" description="Basic residues" evidence="1">
    <location>
        <begin position="28"/>
        <end position="43"/>
    </location>
</feature>
<dbReference type="EMBL" id="MK878903">
    <property type="protein sequence ID" value="QDF16923.1"/>
    <property type="molecule type" value="Genomic_DNA"/>
</dbReference>
<evidence type="ECO:0000256" key="1">
    <source>
        <dbReference type="SAM" id="MobiDB-lite"/>
    </source>
</evidence>
<organism evidence="2 3">
    <name type="scientific">Gordonia phage Teal</name>
    <dbReference type="NCBI Taxonomy" id="2583042"/>
    <lineage>
        <taxon>Viruses</taxon>
        <taxon>Duplodnaviria</taxon>
        <taxon>Heunggongvirae</taxon>
        <taxon>Uroviricota</taxon>
        <taxon>Caudoviricetes</taxon>
        <taxon>Woesvirus</taxon>
        <taxon>Woesvirus woes</taxon>
    </lineage>
</organism>
<sequence length="43" mass="5322">MMKDSFDDYIARVEKEDRKSQAKAERFFKKKEKARKKRKRTGR</sequence>
<proteinExistence type="predicted"/>
<name>A0A4Y6EE09_9CAUD</name>
<dbReference type="Proteomes" id="UP000317126">
    <property type="component" value="Segment"/>
</dbReference>
<feature type="compositionally biased region" description="Basic and acidic residues" evidence="1">
    <location>
        <begin position="15"/>
        <end position="27"/>
    </location>
</feature>
<evidence type="ECO:0000313" key="3">
    <source>
        <dbReference type="Proteomes" id="UP000317126"/>
    </source>
</evidence>
<evidence type="ECO:0000313" key="2">
    <source>
        <dbReference type="EMBL" id="QDF16923.1"/>
    </source>
</evidence>
<feature type="region of interest" description="Disordered" evidence="1">
    <location>
        <begin position="15"/>
        <end position="43"/>
    </location>
</feature>
<gene>
    <name evidence="2" type="primary">64</name>
    <name evidence="2" type="ORF">SEA_TEAL_64</name>
</gene>
<accession>A0A4Y6EE09</accession>